<dbReference type="PANTHER" id="PTHR13778:SF47">
    <property type="entry name" value="LIPOPOLYSACCHARIDE 1,3-GALACTOSYLTRANSFERASE"/>
    <property type="match status" value="1"/>
</dbReference>
<dbReference type="RefSeq" id="WP_306781179.1">
    <property type="nucleotide sequence ID" value="NZ_JAJCJK010000029.1"/>
</dbReference>
<dbReference type="EMBL" id="JAJCJK010000029">
    <property type="protein sequence ID" value="MCB6939479.1"/>
    <property type="molecule type" value="Genomic_DNA"/>
</dbReference>
<evidence type="ECO:0000256" key="3">
    <source>
        <dbReference type="ARBA" id="ARBA00022723"/>
    </source>
</evidence>
<dbReference type="GO" id="GO:0046872">
    <property type="term" value="F:metal ion binding"/>
    <property type="evidence" value="ECO:0007669"/>
    <property type="project" value="UniProtKB-KW"/>
</dbReference>
<accession>A0AAP2VTG5</accession>
<dbReference type="Pfam" id="PF01501">
    <property type="entry name" value="Glyco_transf_8"/>
    <property type="match status" value="1"/>
</dbReference>
<organism evidence="4 6">
    <name type="scientific">Agathobacter rectalis</name>
    <dbReference type="NCBI Taxonomy" id="39491"/>
    <lineage>
        <taxon>Bacteria</taxon>
        <taxon>Bacillati</taxon>
        <taxon>Bacillota</taxon>
        <taxon>Clostridia</taxon>
        <taxon>Lachnospirales</taxon>
        <taxon>Lachnospiraceae</taxon>
        <taxon>Agathobacter</taxon>
    </lineage>
</organism>
<dbReference type="AlphaFoldDB" id="A0AAP2VTG5"/>
<sequence>MMGALQEQKPNTTVSYNPNEAHIVYASDDGFAEILGVSMVSLYENSKDMEFIAVYVLDSGITDTNKKKLESICKTYNRSLPVWIKAMNVSQELSMDVAVDRGSLSQYARLFISRDVPADLHRVLYLDCDILINTSIRELWNLDLQGKAVGALMDAFSRQYRANIDLKPDDIMFNSGVMLIDLDKWKGKKVEDRLMKFIAHKHGKIQQGDQGALNAVLSHDTYCFEPRFNSVTIYYDFSYDEMMVYRKPPKFYGREQIKRATESPAIIHFTTSFLSRRPWVEGCRHKYVGEWMKYKKMSPWKDENLRKYKKATGLRGVYITLIKHMPRKIMIGVSGVLQAYGRPFIVKIRSKNE</sequence>
<dbReference type="PANTHER" id="PTHR13778">
    <property type="entry name" value="GLYCOSYLTRANSFERASE 8 DOMAIN-CONTAINING PROTEIN"/>
    <property type="match status" value="1"/>
</dbReference>
<name>A0AAP2VTG5_9FIRM</name>
<dbReference type="SUPFAM" id="SSF53448">
    <property type="entry name" value="Nucleotide-diphospho-sugar transferases"/>
    <property type="match status" value="1"/>
</dbReference>
<comment type="caution">
    <text evidence="4">The sequence shown here is derived from an EMBL/GenBank/DDBJ whole genome shotgun (WGS) entry which is preliminary data.</text>
</comment>
<evidence type="ECO:0000313" key="5">
    <source>
        <dbReference type="EMBL" id="MCB6961960.1"/>
    </source>
</evidence>
<dbReference type="CDD" id="cd04194">
    <property type="entry name" value="GT8_A4GalT_like"/>
    <property type="match status" value="1"/>
</dbReference>
<keyword evidence="3" id="KW-0479">Metal-binding</keyword>
<evidence type="ECO:0000256" key="1">
    <source>
        <dbReference type="ARBA" id="ARBA00022676"/>
    </source>
</evidence>
<dbReference type="InterPro" id="IPR002495">
    <property type="entry name" value="Glyco_trans_8"/>
</dbReference>
<protein>
    <submittedName>
        <fullName evidence="4">Glycosyltransferase family 8 protein</fullName>
    </submittedName>
</protein>
<dbReference type="GO" id="GO:0016757">
    <property type="term" value="F:glycosyltransferase activity"/>
    <property type="evidence" value="ECO:0007669"/>
    <property type="project" value="UniProtKB-KW"/>
</dbReference>
<dbReference type="EMBL" id="JAJCJQ010000028">
    <property type="protein sequence ID" value="MCB6961960.1"/>
    <property type="molecule type" value="Genomic_DNA"/>
</dbReference>
<dbReference type="Proteomes" id="UP001197741">
    <property type="component" value="Unassembled WGS sequence"/>
</dbReference>
<keyword evidence="1" id="KW-0328">Glycosyltransferase</keyword>
<keyword evidence="2" id="KW-0808">Transferase</keyword>
<dbReference type="Gene3D" id="3.90.550.10">
    <property type="entry name" value="Spore Coat Polysaccharide Biosynthesis Protein SpsA, Chain A"/>
    <property type="match status" value="1"/>
</dbReference>
<gene>
    <name evidence="4" type="ORF">LIZ56_13830</name>
    <name evidence="5" type="ORF">LIZ82_13850</name>
</gene>
<evidence type="ECO:0000313" key="6">
    <source>
        <dbReference type="Proteomes" id="UP001197684"/>
    </source>
</evidence>
<dbReference type="InterPro" id="IPR050748">
    <property type="entry name" value="Glycosyltrans_8_dom-fam"/>
</dbReference>
<evidence type="ECO:0000313" key="4">
    <source>
        <dbReference type="EMBL" id="MCB6939479.1"/>
    </source>
</evidence>
<dbReference type="InterPro" id="IPR029044">
    <property type="entry name" value="Nucleotide-diphossugar_trans"/>
</dbReference>
<reference evidence="4" key="1">
    <citation type="submission" date="2021-10" db="EMBL/GenBank/DDBJ databases">
        <title>Collection of gut derived symbiotic bacterial strains cultured from healthy donors.</title>
        <authorList>
            <person name="Lin H."/>
            <person name="Littmann E."/>
            <person name="Kohout C."/>
            <person name="Pamer E.G."/>
        </authorList>
    </citation>
    <scope>NUCLEOTIDE SEQUENCE</scope>
    <source>
        <strain evidence="5">DFI.7.28A</strain>
        <strain evidence="4">DFI.9.42</strain>
    </source>
</reference>
<evidence type="ECO:0000256" key="2">
    <source>
        <dbReference type="ARBA" id="ARBA00022679"/>
    </source>
</evidence>
<proteinExistence type="predicted"/>
<dbReference type="Proteomes" id="UP001197684">
    <property type="component" value="Unassembled WGS sequence"/>
</dbReference>